<name>A0A7W7PBU0_STRNE</name>
<dbReference type="GO" id="GO:0043041">
    <property type="term" value="P:amino acid activation for nonribosomal peptide biosynthetic process"/>
    <property type="evidence" value="ECO:0007669"/>
    <property type="project" value="TreeGrafter"/>
</dbReference>
<dbReference type="GO" id="GO:0044550">
    <property type="term" value="P:secondary metabolite biosynthetic process"/>
    <property type="evidence" value="ECO:0007669"/>
    <property type="project" value="TreeGrafter"/>
</dbReference>
<organism evidence="3 4">
    <name type="scientific">Streptomyces netropsis</name>
    <name type="common">Streptoverticillium netropsis</name>
    <dbReference type="NCBI Taxonomy" id="55404"/>
    <lineage>
        <taxon>Bacteria</taxon>
        <taxon>Bacillati</taxon>
        <taxon>Actinomycetota</taxon>
        <taxon>Actinomycetes</taxon>
        <taxon>Kitasatosporales</taxon>
        <taxon>Streptomycetaceae</taxon>
        <taxon>Streptomyces</taxon>
    </lineage>
</organism>
<dbReference type="InterPro" id="IPR020845">
    <property type="entry name" value="AMP-binding_CS"/>
</dbReference>
<dbReference type="Gene3D" id="3.30.300.30">
    <property type="match status" value="1"/>
</dbReference>
<evidence type="ECO:0000313" key="3">
    <source>
        <dbReference type="EMBL" id="MBB4884329.1"/>
    </source>
</evidence>
<dbReference type="PANTHER" id="PTHR45527:SF1">
    <property type="entry name" value="FATTY ACID SYNTHASE"/>
    <property type="match status" value="1"/>
</dbReference>
<dbReference type="GO" id="GO:0031177">
    <property type="term" value="F:phosphopantetheine binding"/>
    <property type="evidence" value="ECO:0007669"/>
    <property type="project" value="TreeGrafter"/>
</dbReference>
<accession>A0A7W7PBU0</accession>
<dbReference type="InterPro" id="IPR045851">
    <property type="entry name" value="AMP-bd_C_sf"/>
</dbReference>
<dbReference type="SUPFAM" id="SSF56801">
    <property type="entry name" value="Acetyl-CoA synthetase-like"/>
    <property type="match status" value="1"/>
</dbReference>
<dbReference type="CDD" id="cd05930">
    <property type="entry name" value="A_NRPS"/>
    <property type="match status" value="1"/>
</dbReference>
<proteinExistence type="predicted"/>
<dbReference type="GO" id="GO:0005737">
    <property type="term" value="C:cytoplasm"/>
    <property type="evidence" value="ECO:0007669"/>
    <property type="project" value="TreeGrafter"/>
</dbReference>
<dbReference type="RefSeq" id="WP_184729883.1">
    <property type="nucleotide sequence ID" value="NZ_BMRW01000001.1"/>
</dbReference>
<protein>
    <submittedName>
        <fullName evidence="3">Nonribosomal peptide synthetase protein VioO</fullName>
    </submittedName>
</protein>
<dbReference type="PROSITE" id="PS00455">
    <property type="entry name" value="AMP_BINDING"/>
    <property type="match status" value="1"/>
</dbReference>
<dbReference type="Pfam" id="PF13193">
    <property type="entry name" value="AMP-binding_C"/>
    <property type="match status" value="1"/>
</dbReference>
<evidence type="ECO:0000259" key="2">
    <source>
        <dbReference type="Pfam" id="PF13193"/>
    </source>
</evidence>
<evidence type="ECO:0000313" key="4">
    <source>
        <dbReference type="Proteomes" id="UP000556436"/>
    </source>
</evidence>
<sequence>MTENHRPAASVAPADPSDVVELFLQAARRHPERAAIIHNEQELSYARLEGLVRGIAGRLGPDCGTVGVLTARSADTIAAFLGVLAAGGAYCPIDPAFPAERKEALVRAAGCRSVIAPDAAEVPLGLPALRLAEPHPTGLPHAPATPWPAVDPEDPAYVLFTSGSTGAPKPVATPRRAIAAAVDSLAGLLDIAPADRVLQFASLNWDTCFEEILPALTRGASLVIDDDAYSASFPRFLRMIERRRVTVLDLPTAFWHEFVNHLTEDRAALPGTVRTVVIGGEAARPARLADWRAVPGADRVRLVNTYGCTETTLVTHAIDLHGPLAVGDTSPTATPAAIPIGHALPHVREHIGEDGELLIGGPSLALGYRGLPQITGERFRAFDQPDVRGWYFRTGDRVRREADGALVHEGRLDDELKIRGIRVSPGEAEAQMCGHPDVAAAVATGTVVGDHTALVGYVLPRPHADPATLAAAVLRHLRERSPRHLVPTRITVVPELPHTASGKVDRARTHQLYAIRNEFKEASRAR</sequence>
<feature type="domain" description="AMP-binding enzyme C-terminal" evidence="2">
    <location>
        <begin position="427"/>
        <end position="503"/>
    </location>
</feature>
<dbReference type="Pfam" id="PF00501">
    <property type="entry name" value="AMP-binding"/>
    <property type="match status" value="1"/>
</dbReference>
<dbReference type="EMBL" id="JACHJG010000001">
    <property type="protein sequence ID" value="MBB4884329.1"/>
    <property type="molecule type" value="Genomic_DNA"/>
</dbReference>
<dbReference type="PANTHER" id="PTHR45527">
    <property type="entry name" value="NONRIBOSOMAL PEPTIDE SYNTHETASE"/>
    <property type="match status" value="1"/>
</dbReference>
<dbReference type="InterPro" id="IPR042099">
    <property type="entry name" value="ANL_N_sf"/>
</dbReference>
<evidence type="ECO:0000259" key="1">
    <source>
        <dbReference type="Pfam" id="PF00501"/>
    </source>
</evidence>
<comment type="caution">
    <text evidence="3">The sequence shown here is derived from an EMBL/GenBank/DDBJ whole genome shotgun (WGS) entry which is preliminary data.</text>
</comment>
<keyword evidence="4" id="KW-1185">Reference proteome</keyword>
<dbReference type="InterPro" id="IPR025110">
    <property type="entry name" value="AMP-bd_C"/>
</dbReference>
<dbReference type="AlphaFoldDB" id="A0A7W7PBU0"/>
<dbReference type="Gene3D" id="3.40.50.12780">
    <property type="entry name" value="N-terminal domain of ligase-like"/>
    <property type="match status" value="1"/>
</dbReference>
<reference evidence="3 4" key="1">
    <citation type="submission" date="2020-08" db="EMBL/GenBank/DDBJ databases">
        <title>Genomic Encyclopedia of Type Strains, Phase III (KMG-III): the genomes of soil and plant-associated and newly described type strains.</title>
        <authorList>
            <person name="Whitman W."/>
        </authorList>
    </citation>
    <scope>NUCLEOTIDE SEQUENCE [LARGE SCALE GENOMIC DNA]</scope>
    <source>
        <strain evidence="3 4">CECT 3265</strain>
    </source>
</reference>
<dbReference type="InterPro" id="IPR000873">
    <property type="entry name" value="AMP-dep_synth/lig_dom"/>
</dbReference>
<feature type="domain" description="AMP-dependent synthetase/ligase" evidence="1">
    <location>
        <begin position="25"/>
        <end position="368"/>
    </location>
</feature>
<dbReference type="Proteomes" id="UP000556436">
    <property type="component" value="Unassembled WGS sequence"/>
</dbReference>
<gene>
    <name evidence="3" type="ORF">FHS38_000338</name>
</gene>